<comment type="caution">
    <text evidence="3">The sequence shown here is derived from an EMBL/GenBank/DDBJ whole genome shotgun (WGS) entry which is preliminary data.</text>
</comment>
<comment type="function">
    <text evidence="1">Actins are highly conserved proteins that are involved in various types of cell motility and are ubiquitously expressed in all eukaryotic cells.</text>
</comment>
<dbReference type="Proteomes" id="UP000681720">
    <property type="component" value="Unassembled WGS sequence"/>
</dbReference>
<dbReference type="SMART" id="SM00268">
    <property type="entry name" value="ACTIN"/>
    <property type="match status" value="1"/>
</dbReference>
<sequence length="271" mass="30645">MSSGTYGSDEVGALVIDIGSHTVRAGYAGEETPKYDFPSHVGILETIDTITQENSMIVEDTQTITMPKKKYFFDLNSLRVPRSNLYMQSFLKDGMIDDWDLFEQIMSHTFDCLCDKDQGPQYHPIVMSEPPINQRFKREKLCEIIESLFNPSIVKGGGVQLTSMLDLPRLVTNSVTMCDPDVRASLYSNISIVGGNSYFLGLVERLHRELSQILPQAMRMKVHIPPSLSERRFSSWIGGSILASLGSFHQMWISKQEYDESGKFIIDRKCP</sequence>
<evidence type="ECO:0000256" key="1">
    <source>
        <dbReference type="ARBA" id="ARBA00003520"/>
    </source>
</evidence>
<evidence type="ECO:0000313" key="3">
    <source>
        <dbReference type="EMBL" id="CAF4052328.1"/>
    </source>
</evidence>
<name>A0A8S2PIJ1_9BILA</name>
<dbReference type="PROSITE" id="PS00432">
    <property type="entry name" value="ACTINS_2"/>
    <property type="match status" value="1"/>
</dbReference>
<evidence type="ECO:0000256" key="2">
    <source>
        <dbReference type="RuleBase" id="RU000487"/>
    </source>
</evidence>
<dbReference type="InterPro" id="IPR043129">
    <property type="entry name" value="ATPase_NBD"/>
</dbReference>
<dbReference type="EMBL" id="CAJOBJ010006136">
    <property type="protein sequence ID" value="CAF4052328.1"/>
    <property type="molecule type" value="Genomic_DNA"/>
</dbReference>
<dbReference type="FunFam" id="3.30.420.40:FF:000058">
    <property type="entry name" value="Putative actin-related protein 5"/>
    <property type="match status" value="1"/>
</dbReference>
<gene>
    <name evidence="3" type="ORF">GIL414_LOCUS14485</name>
</gene>
<organism evidence="3 4">
    <name type="scientific">Rotaria magnacalcarata</name>
    <dbReference type="NCBI Taxonomy" id="392030"/>
    <lineage>
        <taxon>Eukaryota</taxon>
        <taxon>Metazoa</taxon>
        <taxon>Spiralia</taxon>
        <taxon>Gnathifera</taxon>
        <taxon>Rotifera</taxon>
        <taxon>Eurotatoria</taxon>
        <taxon>Bdelloidea</taxon>
        <taxon>Philodinida</taxon>
        <taxon>Philodinidae</taxon>
        <taxon>Rotaria</taxon>
    </lineage>
</organism>
<dbReference type="Gene3D" id="2.30.36.70">
    <property type="entry name" value="Actin, Chain A, domain 2"/>
    <property type="match status" value="1"/>
</dbReference>
<dbReference type="InterPro" id="IPR004000">
    <property type="entry name" value="Actin"/>
</dbReference>
<protein>
    <submittedName>
        <fullName evidence="3">Uncharacterized protein</fullName>
    </submittedName>
</protein>
<dbReference type="SUPFAM" id="SSF53067">
    <property type="entry name" value="Actin-like ATPase domain"/>
    <property type="match status" value="1"/>
</dbReference>
<dbReference type="InterPro" id="IPR004001">
    <property type="entry name" value="Actin_CS"/>
</dbReference>
<accession>A0A8S2PIJ1</accession>
<evidence type="ECO:0000313" key="4">
    <source>
        <dbReference type="Proteomes" id="UP000681720"/>
    </source>
</evidence>
<proteinExistence type="inferred from homology"/>
<comment type="similarity">
    <text evidence="2">Belongs to the actin family.</text>
</comment>
<dbReference type="AlphaFoldDB" id="A0A8S2PIJ1"/>
<reference evidence="3" key="1">
    <citation type="submission" date="2021-02" db="EMBL/GenBank/DDBJ databases">
        <authorList>
            <person name="Nowell W R."/>
        </authorList>
    </citation>
    <scope>NUCLEOTIDE SEQUENCE</scope>
</reference>
<dbReference type="Gene3D" id="3.30.420.40">
    <property type="match status" value="3"/>
</dbReference>
<dbReference type="Gene3D" id="3.90.640.10">
    <property type="entry name" value="Actin, Chain A, domain 4"/>
    <property type="match status" value="1"/>
</dbReference>
<dbReference type="Pfam" id="PF00022">
    <property type="entry name" value="Actin"/>
    <property type="match status" value="2"/>
</dbReference>
<dbReference type="PANTHER" id="PTHR11937">
    <property type="entry name" value="ACTIN"/>
    <property type="match status" value="1"/>
</dbReference>